<evidence type="ECO:0000313" key="3">
    <source>
        <dbReference type="Proteomes" id="UP001139353"/>
    </source>
</evidence>
<dbReference type="GO" id="GO:0016787">
    <property type="term" value="F:hydrolase activity"/>
    <property type="evidence" value="ECO:0007669"/>
    <property type="project" value="UniProtKB-KW"/>
</dbReference>
<dbReference type="InterPro" id="IPR017532">
    <property type="entry name" value="Hydrolase-2_PEP"/>
</dbReference>
<feature type="domain" description="Serine aminopeptidase S33" evidence="1">
    <location>
        <begin position="30"/>
        <end position="133"/>
    </location>
</feature>
<accession>A0A9X2C2R5</accession>
<evidence type="ECO:0000313" key="2">
    <source>
        <dbReference type="EMBL" id="MCK9686345.1"/>
    </source>
</evidence>
<dbReference type="RefSeq" id="WP_275682370.1">
    <property type="nucleotide sequence ID" value="NZ_JAJLJH010000002.1"/>
</dbReference>
<dbReference type="NCBIfam" id="TIGR03101">
    <property type="entry name" value="hydr2_PEP"/>
    <property type="match status" value="1"/>
</dbReference>
<dbReference type="Gene3D" id="3.40.50.1820">
    <property type="entry name" value="alpha/beta hydrolase"/>
    <property type="match status" value="1"/>
</dbReference>
<comment type="caution">
    <text evidence="2">The sequence shown here is derived from an EMBL/GenBank/DDBJ whole genome shotgun (WGS) entry which is preliminary data.</text>
</comment>
<keyword evidence="2" id="KW-0378">Hydrolase</keyword>
<keyword evidence="3" id="KW-1185">Reference proteome</keyword>
<dbReference type="AlphaFoldDB" id="A0A9X2C2R5"/>
<dbReference type="InterPro" id="IPR022742">
    <property type="entry name" value="Hydrolase_4"/>
</dbReference>
<organism evidence="2 3">
    <name type="scientific">Scleromatobacter humisilvae</name>
    <dbReference type="NCBI Taxonomy" id="2897159"/>
    <lineage>
        <taxon>Bacteria</taxon>
        <taxon>Pseudomonadati</taxon>
        <taxon>Pseudomonadota</taxon>
        <taxon>Betaproteobacteria</taxon>
        <taxon>Burkholderiales</taxon>
        <taxon>Sphaerotilaceae</taxon>
        <taxon>Scleromatobacter</taxon>
    </lineage>
</organism>
<proteinExistence type="predicted"/>
<name>A0A9X2C2R5_9BURK</name>
<sequence length="278" mass="29968">MGSAAAPFFLDDEAGGQRMCVLHRPRTESVAGAIVHVHPFAEEMNKSRRMAALQARAFADAGHAVLLCDLHGCGDSSGDFGDATWDDWLADVVRAAAWMRARFDAPLTLWGLRAGCLVAAEAATRHALPCDLLFWQPMTAGKIALQQHLRLHVAKEMLDGQAGGGTQRLRERLSRGEPVEIAGYSLNPALAAGLEQATLQPSTTGRSTWLEVSTRDDGALLPASTTLIERWKTAGHRVVERVVKGPPFWSATEIEEAPELIAATTDLVCREPVADCIA</sequence>
<dbReference type="SUPFAM" id="SSF53474">
    <property type="entry name" value="alpha/beta-Hydrolases"/>
    <property type="match status" value="1"/>
</dbReference>
<dbReference type="Proteomes" id="UP001139353">
    <property type="component" value="Unassembled WGS sequence"/>
</dbReference>
<reference evidence="2" key="1">
    <citation type="submission" date="2021-11" db="EMBL/GenBank/DDBJ databases">
        <title>BS-T2-15 a new species belonging to the Comamonadaceae family isolated from the soil of a French oak forest.</title>
        <authorList>
            <person name="Mieszkin S."/>
            <person name="Alain K."/>
        </authorList>
    </citation>
    <scope>NUCLEOTIDE SEQUENCE</scope>
    <source>
        <strain evidence="2">BS-T2-15</strain>
    </source>
</reference>
<dbReference type="EMBL" id="JAJLJH010000002">
    <property type="protein sequence ID" value="MCK9686345.1"/>
    <property type="molecule type" value="Genomic_DNA"/>
</dbReference>
<protein>
    <submittedName>
        <fullName evidence="2">Hydrolase 2, exosortase A system-associated</fullName>
    </submittedName>
</protein>
<gene>
    <name evidence="2" type="ORF">LPC04_11570</name>
</gene>
<dbReference type="InterPro" id="IPR029058">
    <property type="entry name" value="AB_hydrolase_fold"/>
</dbReference>
<evidence type="ECO:0000259" key="1">
    <source>
        <dbReference type="Pfam" id="PF12146"/>
    </source>
</evidence>
<dbReference type="Pfam" id="PF12146">
    <property type="entry name" value="Hydrolase_4"/>
    <property type="match status" value="1"/>
</dbReference>